<dbReference type="GO" id="GO:0004671">
    <property type="term" value="F:protein C-terminal S-isoprenylcysteine carboxyl O-methyltransferase activity"/>
    <property type="evidence" value="ECO:0007669"/>
    <property type="project" value="UniProtKB-EC"/>
</dbReference>
<evidence type="ECO:0000256" key="5">
    <source>
        <dbReference type="RuleBase" id="RU362022"/>
    </source>
</evidence>
<dbReference type="InterPro" id="IPR007269">
    <property type="entry name" value="ICMT_MeTrfase"/>
</dbReference>
<dbReference type="PANTHER" id="PTHR12714">
    <property type="entry name" value="PROTEIN-S ISOPRENYLCYSTEINE O-METHYLTRANSFERASE"/>
    <property type="match status" value="1"/>
</dbReference>
<evidence type="ECO:0000256" key="2">
    <source>
        <dbReference type="ARBA" id="ARBA00022692"/>
    </source>
</evidence>
<protein>
    <recommendedName>
        <fullName evidence="5">Protein-S-isoprenylcysteine O-methyltransferase</fullName>
        <ecNumber evidence="5">2.1.1.100</ecNumber>
    </recommendedName>
</protein>
<comment type="catalytic activity">
    <reaction evidence="5">
        <text>[protein]-C-terminal S-[(2E,6E)-farnesyl]-L-cysteine + S-adenosyl-L-methionine = [protein]-C-terminal S-[(2E,6E)-farnesyl]-L-cysteine methyl ester + S-adenosyl-L-homocysteine</text>
        <dbReference type="Rhea" id="RHEA:21672"/>
        <dbReference type="Rhea" id="RHEA-COMP:12125"/>
        <dbReference type="Rhea" id="RHEA-COMP:12126"/>
        <dbReference type="ChEBI" id="CHEBI:57856"/>
        <dbReference type="ChEBI" id="CHEBI:59789"/>
        <dbReference type="ChEBI" id="CHEBI:90510"/>
        <dbReference type="ChEBI" id="CHEBI:90511"/>
        <dbReference type="EC" id="2.1.1.100"/>
    </reaction>
</comment>
<keyword evidence="5" id="KW-0808">Transferase</keyword>
<dbReference type="Proteomes" id="UP000054053">
    <property type="component" value="Unassembled WGS sequence"/>
</dbReference>
<evidence type="ECO:0000313" key="7">
    <source>
        <dbReference type="Proteomes" id="UP000054053"/>
    </source>
</evidence>
<reference evidence="7" key="1">
    <citation type="journal article" date="2016" name="Genome Announc.">
        <title>Genome sequence of Ustilaginoidea virens IPU010, a rice pathogenic fungus causing false smut.</title>
        <authorList>
            <person name="Kumagai T."/>
            <person name="Ishii T."/>
            <person name="Terai G."/>
            <person name="Umemura M."/>
            <person name="Machida M."/>
            <person name="Asai K."/>
        </authorList>
    </citation>
    <scope>NUCLEOTIDE SEQUENCE [LARGE SCALE GENOMIC DNA]</scope>
    <source>
        <strain evidence="7">IPU010</strain>
    </source>
</reference>
<dbReference type="Gene3D" id="1.20.120.1630">
    <property type="match status" value="1"/>
</dbReference>
<dbReference type="EC" id="2.1.1.100" evidence="5"/>
<name>A0A1B5L764_USTVR</name>
<dbReference type="EMBL" id="BBTG02000011">
    <property type="protein sequence ID" value="GAO19479.1"/>
    <property type="molecule type" value="Genomic_DNA"/>
</dbReference>
<evidence type="ECO:0000313" key="6">
    <source>
        <dbReference type="EMBL" id="GAO19479.1"/>
    </source>
</evidence>
<keyword evidence="5" id="KW-0256">Endoplasmic reticulum</keyword>
<comment type="caution">
    <text evidence="6">The sequence shown here is derived from an EMBL/GenBank/DDBJ whole genome shotgun (WGS) entry which is preliminary data.</text>
</comment>
<dbReference type="AlphaFoldDB" id="A0A1B5L764"/>
<dbReference type="GO" id="GO:0005789">
    <property type="term" value="C:endoplasmic reticulum membrane"/>
    <property type="evidence" value="ECO:0007669"/>
    <property type="project" value="UniProtKB-SubCell"/>
</dbReference>
<proteinExistence type="inferred from homology"/>
<comment type="similarity">
    <text evidence="5">Belongs to the class VI-like SAM-binding methyltransferase superfamily. Isoprenylcysteine carboxyl methyltransferase family.</text>
</comment>
<comment type="subcellular location">
    <subcellularLocation>
        <location evidence="5">Endoplasmic reticulum membrane</location>
        <topology evidence="5">Multi-pass membrane protein</topology>
    </subcellularLocation>
    <subcellularLocation>
        <location evidence="1">Membrane</location>
        <topology evidence="1">Multi-pass membrane protein</topology>
    </subcellularLocation>
</comment>
<feature type="transmembrane region" description="Helical" evidence="5">
    <location>
        <begin position="52"/>
        <end position="72"/>
    </location>
</feature>
<feature type="transmembrane region" description="Helical" evidence="5">
    <location>
        <begin position="182"/>
        <end position="200"/>
    </location>
</feature>
<keyword evidence="5" id="KW-0489">Methyltransferase</keyword>
<keyword evidence="2 5" id="KW-0812">Transmembrane</keyword>
<gene>
    <name evidence="6" type="ORF">UVI_02027300</name>
</gene>
<dbReference type="GO" id="GO:0032259">
    <property type="term" value="P:methylation"/>
    <property type="evidence" value="ECO:0007669"/>
    <property type="project" value="UniProtKB-KW"/>
</dbReference>
<feature type="transmembrane region" description="Helical" evidence="5">
    <location>
        <begin position="92"/>
        <end position="117"/>
    </location>
</feature>
<dbReference type="Pfam" id="PF04140">
    <property type="entry name" value="ICMT"/>
    <property type="match status" value="1"/>
</dbReference>
<keyword evidence="4 5" id="KW-0472">Membrane</keyword>
<dbReference type="PANTHER" id="PTHR12714:SF9">
    <property type="entry name" value="PROTEIN-S-ISOPRENYLCYSTEINE O-METHYLTRANSFERASE"/>
    <property type="match status" value="1"/>
</dbReference>
<accession>A0A1B5L764</accession>
<feature type="transmembrane region" description="Helical" evidence="5">
    <location>
        <begin position="137"/>
        <end position="161"/>
    </location>
</feature>
<evidence type="ECO:0000256" key="1">
    <source>
        <dbReference type="ARBA" id="ARBA00004141"/>
    </source>
</evidence>
<sequence>MGSLSAASFALVVILSGYFASLSLTPPNENPAAHQAWGQDSIRLLIQPGPIMVVRLLVLGIALHHAAVALMLHTKGAGRAPDDGVNHRLFKWTGFTSFSLFLMLCVGTPLRLSAFGALGSRFTFGLAQPNELNTSGIYHYIQHPSYTGFLLIMIPYLLLFVRWDGSVVYWLPRRVRRSLDGWGFVGYVAGFAVIALGAALRVSEEETMLKESFGHKWETWNRNTKRFIPGVF</sequence>
<keyword evidence="3 5" id="KW-1133">Transmembrane helix</keyword>
<evidence type="ECO:0000256" key="3">
    <source>
        <dbReference type="ARBA" id="ARBA00022989"/>
    </source>
</evidence>
<evidence type="ECO:0000256" key="4">
    <source>
        <dbReference type="ARBA" id="ARBA00023136"/>
    </source>
</evidence>
<organism evidence="6 7">
    <name type="scientific">Ustilaginoidea virens</name>
    <name type="common">Rice false smut fungus</name>
    <name type="synonym">Villosiclava virens</name>
    <dbReference type="NCBI Taxonomy" id="1159556"/>
    <lineage>
        <taxon>Eukaryota</taxon>
        <taxon>Fungi</taxon>
        <taxon>Dikarya</taxon>
        <taxon>Ascomycota</taxon>
        <taxon>Pezizomycotina</taxon>
        <taxon>Sordariomycetes</taxon>
        <taxon>Hypocreomycetidae</taxon>
        <taxon>Hypocreales</taxon>
        <taxon>Clavicipitaceae</taxon>
        <taxon>Ustilaginoidea</taxon>
    </lineage>
</organism>
<keyword evidence="5" id="KW-0949">S-adenosyl-L-methionine</keyword>